<dbReference type="EMBL" id="JBHTCF010000028">
    <property type="protein sequence ID" value="MFC7310086.1"/>
    <property type="molecule type" value="Genomic_DNA"/>
</dbReference>
<feature type="domain" description="NADPH-dependent reductive aminase-like C-terminal" evidence="4">
    <location>
        <begin position="156"/>
        <end position="280"/>
    </location>
</feature>
<accession>A0ABW2JWW4</accession>
<evidence type="ECO:0000259" key="3">
    <source>
        <dbReference type="Pfam" id="PF03446"/>
    </source>
</evidence>
<proteinExistence type="inferred from homology"/>
<dbReference type="Gene3D" id="3.40.50.720">
    <property type="entry name" value="NAD(P)-binding Rossmann-like Domain"/>
    <property type="match status" value="1"/>
</dbReference>
<keyword evidence="2 5" id="KW-0560">Oxidoreductase</keyword>
<gene>
    <name evidence="5" type="ORF">ACFQVC_38445</name>
</gene>
<dbReference type="PANTHER" id="PTHR43580">
    <property type="entry name" value="OXIDOREDUCTASE GLYR1-RELATED"/>
    <property type="match status" value="1"/>
</dbReference>
<dbReference type="Proteomes" id="UP001596523">
    <property type="component" value="Unassembled WGS sequence"/>
</dbReference>
<name>A0ABW2JWW4_9ACTN</name>
<feature type="domain" description="6-phosphogluconate dehydrogenase NADP-binding" evidence="3">
    <location>
        <begin position="1"/>
        <end position="153"/>
    </location>
</feature>
<dbReference type="InterPro" id="IPR013328">
    <property type="entry name" value="6PGD_dom2"/>
</dbReference>
<dbReference type="InterPro" id="IPR051265">
    <property type="entry name" value="HIBADH-related_NP60_sf"/>
</dbReference>
<evidence type="ECO:0000256" key="2">
    <source>
        <dbReference type="ARBA" id="ARBA00023002"/>
    </source>
</evidence>
<dbReference type="Gene3D" id="1.10.1040.10">
    <property type="entry name" value="N-(1-d-carboxylethyl)-l-norvaline Dehydrogenase, domain 2"/>
    <property type="match status" value="1"/>
</dbReference>
<dbReference type="GO" id="GO:0016491">
    <property type="term" value="F:oxidoreductase activity"/>
    <property type="evidence" value="ECO:0007669"/>
    <property type="project" value="UniProtKB-KW"/>
</dbReference>
<dbReference type="InterPro" id="IPR036291">
    <property type="entry name" value="NAD(P)-bd_dom_sf"/>
</dbReference>
<sequence>MLGLGAMGQAIAGAFLEAGHPVTIWNRSQGKGEQLVERGATRAATAADAVRAADLVVVCLLDQAASRAVLAPIAADVRGRVLVDLTSDTPQRAREAAAWARDEGIEYLDGAMMANVPMVGTPEALVFHSGSRAAYEKYAATLRVLGGRTTYLGENHALAAAYDLAVLDYFWTSMSGLVHAFAFAQAEGIKATDIVPYLVGNGGLLAAIAPGMAEDAERRSYPGDADNLVMDTAGVEHVLHAAEQHGLDVSALRGIKGVADRAIAKGHGGDSWTATIEAVRTAATATATAATTAPGTPA</sequence>
<comment type="similarity">
    <text evidence="1">Belongs to the HIBADH-related family.</text>
</comment>
<dbReference type="Pfam" id="PF21761">
    <property type="entry name" value="RedAm-like_C"/>
    <property type="match status" value="1"/>
</dbReference>
<organism evidence="5 6">
    <name type="scientific">Streptomyces monticola</name>
    <dbReference type="NCBI Taxonomy" id="2666263"/>
    <lineage>
        <taxon>Bacteria</taxon>
        <taxon>Bacillati</taxon>
        <taxon>Actinomycetota</taxon>
        <taxon>Actinomycetes</taxon>
        <taxon>Kitasatosporales</taxon>
        <taxon>Streptomycetaceae</taxon>
        <taxon>Streptomyces</taxon>
    </lineage>
</organism>
<dbReference type="PIRSF" id="PIRSF000103">
    <property type="entry name" value="HIBADH"/>
    <property type="match status" value="1"/>
</dbReference>
<dbReference type="SUPFAM" id="SSF51735">
    <property type="entry name" value="NAD(P)-binding Rossmann-fold domains"/>
    <property type="match status" value="1"/>
</dbReference>
<dbReference type="PANTHER" id="PTHR43580:SF2">
    <property type="entry name" value="CYTOKINE-LIKE NUCLEAR FACTOR N-PAC"/>
    <property type="match status" value="1"/>
</dbReference>
<dbReference type="InterPro" id="IPR015815">
    <property type="entry name" value="HIBADH-related"/>
</dbReference>
<keyword evidence="6" id="KW-1185">Reference proteome</keyword>
<evidence type="ECO:0000313" key="5">
    <source>
        <dbReference type="EMBL" id="MFC7310086.1"/>
    </source>
</evidence>
<reference evidence="6" key="1">
    <citation type="journal article" date="2019" name="Int. J. Syst. Evol. Microbiol.">
        <title>The Global Catalogue of Microorganisms (GCM) 10K type strain sequencing project: providing services to taxonomists for standard genome sequencing and annotation.</title>
        <authorList>
            <consortium name="The Broad Institute Genomics Platform"/>
            <consortium name="The Broad Institute Genome Sequencing Center for Infectious Disease"/>
            <person name="Wu L."/>
            <person name="Ma J."/>
        </authorList>
    </citation>
    <scope>NUCLEOTIDE SEQUENCE [LARGE SCALE GENOMIC DNA]</scope>
    <source>
        <strain evidence="6">SYNS20</strain>
    </source>
</reference>
<comment type="caution">
    <text evidence="5">The sequence shown here is derived from an EMBL/GenBank/DDBJ whole genome shotgun (WGS) entry which is preliminary data.</text>
</comment>
<dbReference type="RefSeq" id="WP_381839926.1">
    <property type="nucleotide sequence ID" value="NZ_JBHTCF010000028.1"/>
</dbReference>
<dbReference type="Pfam" id="PF03446">
    <property type="entry name" value="NAD_binding_2"/>
    <property type="match status" value="1"/>
</dbReference>
<evidence type="ECO:0000259" key="4">
    <source>
        <dbReference type="Pfam" id="PF21761"/>
    </source>
</evidence>
<dbReference type="InterPro" id="IPR006115">
    <property type="entry name" value="6PGDH_NADP-bd"/>
</dbReference>
<evidence type="ECO:0000313" key="6">
    <source>
        <dbReference type="Proteomes" id="UP001596523"/>
    </source>
</evidence>
<evidence type="ECO:0000256" key="1">
    <source>
        <dbReference type="ARBA" id="ARBA00009080"/>
    </source>
</evidence>
<dbReference type="InterPro" id="IPR048666">
    <property type="entry name" value="RedAm-like_C"/>
</dbReference>
<protein>
    <submittedName>
        <fullName evidence="5">NAD(P)-dependent oxidoreductase</fullName>
        <ecNumber evidence="5">1.1.-.-</ecNumber>
    </submittedName>
</protein>
<dbReference type="EC" id="1.1.-.-" evidence="5"/>